<name>A0ACB8BWL5_9AGAM</name>
<gene>
    <name evidence="1" type="ORF">BV22DRAFT_1029033</name>
</gene>
<comment type="caution">
    <text evidence="1">The sequence shown here is derived from an EMBL/GenBank/DDBJ whole genome shotgun (WGS) entry which is preliminary data.</text>
</comment>
<protein>
    <submittedName>
        <fullName evidence="1">Uncharacterized protein</fullName>
    </submittedName>
</protein>
<organism evidence="1 2">
    <name type="scientific">Leucogyrophana mollusca</name>
    <dbReference type="NCBI Taxonomy" id="85980"/>
    <lineage>
        <taxon>Eukaryota</taxon>
        <taxon>Fungi</taxon>
        <taxon>Dikarya</taxon>
        <taxon>Basidiomycota</taxon>
        <taxon>Agaricomycotina</taxon>
        <taxon>Agaricomycetes</taxon>
        <taxon>Agaricomycetidae</taxon>
        <taxon>Boletales</taxon>
        <taxon>Boletales incertae sedis</taxon>
        <taxon>Leucogyrophana</taxon>
    </lineage>
</organism>
<dbReference type="Proteomes" id="UP000790709">
    <property type="component" value="Unassembled WGS sequence"/>
</dbReference>
<sequence>MKFFLALFASLPLLAYATQYDVAAYVSTDCTSEELGVADADNNQSPCITTVNGASLALGTLPSNCNVYTYSATDCTDIGPIITGPGSGCSSPGDFSSFSVTCFDT</sequence>
<dbReference type="EMBL" id="MU266337">
    <property type="protein sequence ID" value="KAH7929847.1"/>
    <property type="molecule type" value="Genomic_DNA"/>
</dbReference>
<accession>A0ACB8BWL5</accession>
<proteinExistence type="predicted"/>
<evidence type="ECO:0000313" key="2">
    <source>
        <dbReference type="Proteomes" id="UP000790709"/>
    </source>
</evidence>
<keyword evidence="2" id="KW-1185">Reference proteome</keyword>
<reference evidence="1" key="1">
    <citation type="journal article" date="2021" name="New Phytol.">
        <title>Evolutionary innovations through gain and loss of genes in the ectomycorrhizal Boletales.</title>
        <authorList>
            <person name="Wu G."/>
            <person name="Miyauchi S."/>
            <person name="Morin E."/>
            <person name="Kuo A."/>
            <person name="Drula E."/>
            <person name="Varga T."/>
            <person name="Kohler A."/>
            <person name="Feng B."/>
            <person name="Cao Y."/>
            <person name="Lipzen A."/>
            <person name="Daum C."/>
            <person name="Hundley H."/>
            <person name="Pangilinan J."/>
            <person name="Johnson J."/>
            <person name="Barry K."/>
            <person name="LaButti K."/>
            <person name="Ng V."/>
            <person name="Ahrendt S."/>
            <person name="Min B."/>
            <person name="Choi I.G."/>
            <person name="Park H."/>
            <person name="Plett J.M."/>
            <person name="Magnuson J."/>
            <person name="Spatafora J.W."/>
            <person name="Nagy L.G."/>
            <person name="Henrissat B."/>
            <person name="Grigoriev I.V."/>
            <person name="Yang Z.L."/>
            <person name="Xu J."/>
            <person name="Martin F.M."/>
        </authorList>
    </citation>
    <scope>NUCLEOTIDE SEQUENCE</scope>
    <source>
        <strain evidence="1">KUC20120723A-06</strain>
    </source>
</reference>
<evidence type="ECO:0000313" key="1">
    <source>
        <dbReference type="EMBL" id="KAH7929847.1"/>
    </source>
</evidence>